<evidence type="ECO:0000259" key="1">
    <source>
        <dbReference type="Pfam" id="PF13401"/>
    </source>
</evidence>
<proteinExistence type="predicted"/>
<dbReference type="EMBL" id="JAMZNK010000001">
    <property type="protein sequence ID" value="MDA6068028.1"/>
    <property type="molecule type" value="Genomic_DNA"/>
</dbReference>
<keyword evidence="2" id="KW-0067">ATP-binding</keyword>
<dbReference type="Pfam" id="PF13401">
    <property type="entry name" value="AAA_22"/>
    <property type="match status" value="1"/>
</dbReference>
<dbReference type="Gene3D" id="3.40.50.300">
    <property type="entry name" value="P-loop containing nucleotide triphosphate hydrolases"/>
    <property type="match status" value="1"/>
</dbReference>
<reference evidence="2 3" key="1">
    <citation type="journal article" date="2023" name="Chemosphere">
        <title>Whole genome analysis of Flavobacterium aziz-sancarii sp. nov., isolated from Ardley Island (Antarctica), revealed a rich resistome and bioremediation potential.</title>
        <authorList>
            <person name="Otur C."/>
            <person name="Okay S."/>
            <person name="Kurt-Kizildogan A."/>
        </authorList>
    </citation>
    <scope>NUCLEOTIDE SEQUENCE [LARGE SCALE GENOMIC DNA]</scope>
    <source>
        <strain evidence="2 3">AC</strain>
    </source>
</reference>
<keyword evidence="3" id="KW-1185">Reference proteome</keyword>
<dbReference type="InterPro" id="IPR027417">
    <property type="entry name" value="P-loop_NTPase"/>
</dbReference>
<evidence type="ECO:0000313" key="3">
    <source>
        <dbReference type="Proteomes" id="UP001212170"/>
    </source>
</evidence>
<evidence type="ECO:0000313" key="2">
    <source>
        <dbReference type="EMBL" id="MDA6068028.1"/>
    </source>
</evidence>
<dbReference type="InterPro" id="IPR049945">
    <property type="entry name" value="AAA_22"/>
</dbReference>
<comment type="caution">
    <text evidence="2">The sequence shown here is derived from an EMBL/GenBank/DDBJ whole genome shotgun (WGS) entry which is preliminary data.</text>
</comment>
<dbReference type="SUPFAM" id="SSF52540">
    <property type="entry name" value="P-loop containing nucleoside triphosphate hydrolases"/>
    <property type="match status" value="1"/>
</dbReference>
<feature type="domain" description="ORC1/DEAH AAA+ ATPase" evidence="1">
    <location>
        <begin position="103"/>
        <end position="210"/>
    </location>
</feature>
<organism evidence="2 3">
    <name type="scientific">Flavobacterium azizsancarii</name>
    <dbReference type="NCBI Taxonomy" id="2961580"/>
    <lineage>
        <taxon>Bacteria</taxon>
        <taxon>Pseudomonadati</taxon>
        <taxon>Bacteroidota</taxon>
        <taxon>Flavobacteriia</taxon>
        <taxon>Flavobacteriales</taxon>
        <taxon>Flavobacteriaceae</taxon>
        <taxon>Flavobacterium</taxon>
    </lineage>
</organism>
<dbReference type="GO" id="GO:0005524">
    <property type="term" value="F:ATP binding"/>
    <property type="evidence" value="ECO:0007669"/>
    <property type="project" value="UniProtKB-KW"/>
</dbReference>
<keyword evidence="2" id="KW-0547">Nucleotide-binding</keyword>
<dbReference type="RefSeq" id="WP_271333912.1">
    <property type="nucleotide sequence ID" value="NZ_JAMZNK010000001.1"/>
</dbReference>
<protein>
    <submittedName>
        <fullName evidence="2">ATP-binding protein</fullName>
    </submittedName>
</protein>
<sequence length="290" mass="33062">MLTTEVKNKIIVQMNSHRTNYTSDNKHAIVLGINNAQYSRIKNGELTKVISEPKWISLARILGVELKENRQWETVKTETFNYITTQLESCQNRSISAIFCDIAGIGKSHTAKYYVENNQNAVYIDCSQVKSKQKLIRKIAREFGVDHSGRYADVYEDLVFYIQTIATPLIILDEAGDLDYSAFLELKALWNATEYLCGWYMMGADGLEQKITRQKDLKKVGYTEIFDRYGNGYKKVTPNGKDALLEFNMQQIALVSKANHSNVSPTVMYSKTLGSLRKVRVEIEKQQLAA</sequence>
<gene>
    <name evidence="2" type="ORF">NJT12_00225</name>
</gene>
<dbReference type="Proteomes" id="UP001212170">
    <property type="component" value="Unassembled WGS sequence"/>
</dbReference>
<accession>A0ABT4W603</accession>
<name>A0ABT4W603_9FLAO</name>